<evidence type="ECO:0000313" key="7">
    <source>
        <dbReference type="Proteomes" id="UP000248806"/>
    </source>
</evidence>
<dbReference type="InterPro" id="IPR050172">
    <property type="entry name" value="SsuD_RutA_monooxygenase"/>
</dbReference>
<dbReference type="GO" id="GO:0046306">
    <property type="term" value="P:alkanesulfonate catabolic process"/>
    <property type="evidence" value="ECO:0007669"/>
    <property type="project" value="TreeGrafter"/>
</dbReference>
<gene>
    <name evidence="6" type="ORF">EI42_04968</name>
</gene>
<dbReference type="PANTHER" id="PTHR42847">
    <property type="entry name" value="ALKANESULFONATE MONOOXYGENASE"/>
    <property type="match status" value="1"/>
</dbReference>
<sequence>MKVGLFLPQESHAREAIEAYETMTRVAQEAEALGFSSVWLFDHMNSIYQPDKLLFECWMSVAALARDTRRVRIGQVVTCNGFRNPALLAKMASTVDVLSHGRLEVGIGAGWHEQECHAYGFPFPDTPTRLRQLREAVTILKALWTQEHVHFEGRYYRVQGAINQPKRVQHPHIPLLIGGKGEQITLRLVARYANACNFTHLSLEELQHKFSLLEQYCEEYGRDPGEIRHTIFVNGVLAATDEQAHAIVTGGPGKFSPEEMRVRGLLGSPMTVRQRLNKLEQAGVDEVIVSLHSVTKREPLRLLAEAFAA</sequence>
<evidence type="ECO:0000256" key="1">
    <source>
        <dbReference type="ARBA" id="ARBA00022630"/>
    </source>
</evidence>
<evidence type="ECO:0000256" key="4">
    <source>
        <dbReference type="ARBA" id="ARBA00023033"/>
    </source>
</evidence>
<dbReference type="InterPro" id="IPR011251">
    <property type="entry name" value="Luciferase-like_dom"/>
</dbReference>
<dbReference type="AlphaFoldDB" id="A0A326U1L4"/>
<dbReference type="Proteomes" id="UP000248806">
    <property type="component" value="Unassembled WGS sequence"/>
</dbReference>
<reference evidence="6 7" key="1">
    <citation type="submission" date="2018-06" db="EMBL/GenBank/DDBJ databases">
        <title>Genomic Encyclopedia of Archaeal and Bacterial Type Strains, Phase II (KMG-II): from individual species to whole genera.</title>
        <authorList>
            <person name="Goeker M."/>
        </authorList>
    </citation>
    <scope>NUCLEOTIDE SEQUENCE [LARGE SCALE GENOMIC DNA]</scope>
    <source>
        <strain evidence="6 7">ATCC BAA-1881</strain>
    </source>
</reference>
<evidence type="ECO:0000313" key="6">
    <source>
        <dbReference type="EMBL" id="PZW23585.1"/>
    </source>
</evidence>
<organism evidence="6 7">
    <name type="scientific">Thermosporothrix hazakensis</name>
    <dbReference type="NCBI Taxonomy" id="644383"/>
    <lineage>
        <taxon>Bacteria</taxon>
        <taxon>Bacillati</taxon>
        <taxon>Chloroflexota</taxon>
        <taxon>Ktedonobacteria</taxon>
        <taxon>Ktedonobacterales</taxon>
        <taxon>Thermosporotrichaceae</taxon>
        <taxon>Thermosporothrix</taxon>
    </lineage>
</organism>
<dbReference type="Pfam" id="PF00296">
    <property type="entry name" value="Bac_luciferase"/>
    <property type="match status" value="1"/>
</dbReference>
<dbReference type="GO" id="GO:0008726">
    <property type="term" value="F:alkanesulfonate monooxygenase activity"/>
    <property type="evidence" value="ECO:0007669"/>
    <property type="project" value="TreeGrafter"/>
</dbReference>
<evidence type="ECO:0000256" key="3">
    <source>
        <dbReference type="ARBA" id="ARBA00023002"/>
    </source>
</evidence>
<keyword evidence="7" id="KW-1185">Reference proteome</keyword>
<accession>A0A326U1L4</accession>
<dbReference type="EMBL" id="QKUF01000025">
    <property type="protein sequence ID" value="PZW23585.1"/>
    <property type="molecule type" value="Genomic_DNA"/>
</dbReference>
<evidence type="ECO:0000256" key="2">
    <source>
        <dbReference type="ARBA" id="ARBA00022643"/>
    </source>
</evidence>
<dbReference type="NCBIfam" id="TIGR03560">
    <property type="entry name" value="F420_Rv1855c"/>
    <property type="match status" value="1"/>
</dbReference>
<dbReference type="PANTHER" id="PTHR42847:SF8">
    <property type="entry name" value="CONSERVED PROTEIN"/>
    <property type="match status" value="1"/>
</dbReference>
<keyword evidence="1" id="KW-0285">Flavoprotein</keyword>
<keyword evidence="2" id="KW-0288">FMN</keyword>
<comment type="caution">
    <text evidence="6">The sequence shown here is derived from an EMBL/GenBank/DDBJ whole genome shotgun (WGS) entry which is preliminary data.</text>
</comment>
<dbReference type="InterPro" id="IPR019952">
    <property type="entry name" value="F420_OxRdatse_Rv1855c_pred"/>
</dbReference>
<protein>
    <submittedName>
        <fullName evidence="6">F420-dependent oxidoreductase-like protein</fullName>
    </submittedName>
</protein>
<feature type="domain" description="Luciferase-like" evidence="5">
    <location>
        <begin position="1"/>
        <end position="247"/>
    </location>
</feature>
<proteinExistence type="predicted"/>
<dbReference type="OrthoDB" id="7816697at2"/>
<dbReference type="InterPro" id="IPR036661">
    <property type="entry name" value="Luciferase-like_sf"/>
</dbReference>
<dbReference type="SUPFAM" id="SSF51679">
    <property type="entry name" value="Bacterial luciferase-like"/>
    <property type="match status" value="1"/>
</dbReference>
<evidence type="ECO:0000259" key="5">
    <source>
        <dbReference type="Pfam" id="PF00296"/>
    </source>
</evidence>
<keyword evidence="4" id="KW-0503">Monooxygenase</keyword>
<dbReference type="RefSeq" id="WP_111325257.1">
    <property type="nucleotide sequence ID" value="NZ_BIFX01000003.1"/>
</dbReference>
<keyword evidence="3" id="KW-0560">Oxidoreductase</keyword>
<dbReference type="Gene3D" id="3.20.20.30">
    <property type="entry name" value="Luciferase-like domain"/>
    <property type="match status" value="1"/>
</dbReference>
<name>A0A326U1L4_THEHA</name>